<dbReference type="Pfam" id="PF17801">
    <property type="entry name" value="Melibiase_C"/>
    <property type="match status" value="1"/>
</dbReference>
<evidence type="ECO:0000313" key="3">
    <source>
        <dbReference type="Proteomes" id="UP001589776"/>
    </source>
</evidence>
<dbReference type="EMBL" id="JBHLWN010000027">
    <property type="protein sequence ID" value="MFC0212135.1"/>
    <property type="molecule type" value="Genomic_DNA"/>
</dbReference>
<dbReference type="SUPFAM" id="SSF51011">
    <property type="entry name" value="Glycosyl hydrolase domain"/>
    <property type="match status" value="1"/>
</dbReference>
<organism evidence="2 3">
    <name type="scientific">Paenibacillus chartarius</name>
    <dbReference type="NCBI Taxonomy" id="747481"/>
    <lineage>
        <taxon>Bacteria</taxon>
        <taxon>Bacillati</taxon>
        <taxon>Bacillota</taxon>
        <taxon>Bacilli</taxon>
        <taxon>Bacillales</taxon>
        <taxon>Paenibacillaceae</taxon>
        <taxon>Paenibacillus</taxon>
    </lineage>
</organism>
<name>A0ABV6DHK5_9BACL</name>
<dbReference type="InterPro" id="IPR013780">
    <property type="entry name" value="Glyco_hydro_b"/>
</dbReference>
<protein>
    <recommendedName>
        <fullName evidence="1">Alpha galactosidase C-terminal domain-containing protein</fullName>
    </recommendedName>
</protein>
<evidence type="ECO:0000313" key="2">
    <source>
        <dbReference type="EMBL" id="MFC0212135.1"/>
    </source>
</evidence>
<evidence type="ECO:0000259" key="1">
    <source>
        <dbReference type="Pfam" id="PF17801"/>
    </source>
</evidence>
<sequence length="60" mass="6261">MRYAALFNAAEEPDVIAIPLAELGVSGAARAKELWTGQQLGSLDRELTAEVPPHGAALSS</sequence>
<keyword evidence="3" id="KW-1185">Reference proteome</keyword>
<proteinExistence type="predicted"/>
<reference evidence="2 3" key="1">
    <citation type="submission" date="2024-09" db="EMBL/GenBank/DDBJ databases">
        <authorList>
            <person name="Sun Q."/>
            <person name="Mori K."/>
        </authorList>
    </citation>
    <scope>NUCLEOTIDE SEQUENCE [LARGE SCALE GENOMIC DNA]</scope>
    <source>
        <strain evidence="2 3">CCM 7759</strain>
    </source>
</reference>
<accession>A0ABV6DHK5</accession>
<feature type="domain" description="Alpha galactosidase C-terminal" evidence="1">
    <location>
        <begin position="2"/>
        <end position="58"/>
    </location>
</feature>
<dbReference type="RefSeq" id="WP_377469231.1">
    <property type="nucleotide sequence ID" value="NZ_JBHLWN010000027.1"/>
</dbReference>
<comment type="caution">
    <text evidence="2">The sequence shown here is derived from an EMBL/GenBank/DDBJ whole genome shotgun (WGS) entry which is preliminary data.</text>
</comment>
<dbReference type="Gene3D" id="2.60.40.1180">
    <property type="entry name" value="Golgi alpha-mannosidase II"/>
    <property type="match status" value="1"/>
</dbReference>
<dbReference type="InterPro" id="IPR041233">
    <property type="entry name" value="Melibiase_C"/>
</dbReference>
<dbReference type="Proteomes" id="UP001589776">
    <property type="component" value="Unassembled WGS sequence"/>
</dbReference>
<gene>
    <name evidence="2" type="ORF">ACFFK0_06640</name>
</gene>